<reference evidence="1 2" key="1">
    <citation type="journal article" date="2021" name="Elife">
        <title>Chloroplast acquisition without the gene transfer in kleptoplastic sea slugs, Plakobranchus ocellatus.</title>
        <authorList>
            <person name="Maeda T."/>
            <person name="Takahashi S."/>
            <person name="Yoshida T."/>
            <person name="Shimamura S."/>
            <person name="Takaki Y."/>
            <person name="Nagai Y."/>
            <person name="Toyoda A."/>
            <person name="Suzuki Y."/>
            <person name="Arimoto A."/>
            <person name="Ishii H."/>
            <person name="Satoh N."/>
            <person name="Nishiyama T."/>
            <person name="Hasebe M."/>
            <person name="Maruyama T."/>
            <person name="Minagawa J."/>
            <person name="Obokata J."/>
            <person name="Shigenobu S."/>
        </authorList>
    </citation>
    <scope>NUCLEOTIDE SEQUENCE [LARGE SCALE GENOMIC DNA]</scope>
</reference>
<dbReference type="AlphaFoldDB" id="A0AAV3Y7I5"/>
<evidence type="ECO:0000313" key="1">
    <source>
        <dbReference type="EMBL" id="GFN78038.1"/>
    </source>
</evidence>
<name>A0AAV3Y7I5_9GAST</name>
<sequence>MEDFKPMNTRWDGATPIDYNITYSGAVHYFLEGVSGPLCHITWYVILGRDNMGSSLSHWTTGPSRYEWRVEIGAGNINPIAVFPPLRLAFEMRKIIVFAG</sequence>
<protein>
    <submittedName>
        <fullName evidence="1">Uncharacterized protein</fullName>
    </submittedName>
</protein>
<organism evidence="1 2">
    <name type="scientific">Plakobranchus ocellatus</name>
    <dbReference type="NCBI Taxonomy" id="259542"/>
    <lineage>
        <taxon>Eukaryota</taxon>
        <taxon>Metazoa</taxon>
        <taxon>Spiralia</taxon>
        <taxon>Lophotrochozoa</taxon>
        <taxon>Mollusca</taxon>
        <taxon>Gastropoda</taxon>
        <taxon>Heterobranchia</taxon>
        <taxon>Euthyneura</taxon>
        <taxon>Panpulmonata</taxon>
        <taxon>Sacoglossa</taxon>
        <taxon>Placobranchoidea</taxon>
        <taxon>Plakobranchidae</taxon>
        <taxon>Plakobranchus</taxon>
    </lineage>
</organism>
<gene>
    <name evidence="1" type="ORF">PoB_000454400</name>
</gene>
<evidence type="ECO:0000313" key="2">
    <source>
        <dbReference type="Proteomes" id="UP000735302"/>
    </source>
</evidence>
<dbReference type="EMBL" id="BLXT01000540">
    <property type="protein sequence ID" value="GFN78038.1"/>
    <property type="molecule type" value="Genomic_DNA"/>
</dbReference>
<comment type="caution">
    <text evidence="1">The sequence shown here is derived from an EMBL/GenBank/DDBJ whole genome shotgun (WGS) entry which is preliminary data.</text>
</comment>
<proteinExistence type="predicted"/>
<keyword evidence="2" id="KW-1185">Reference proteome</keyword>
<dbReference type="Proteomes" id="UP000735302">
    <property type="component" value="Unassembled WGS sequence"/>
</dbReference>
<accession>A0AAV3Y7I5</accession>